<dbReference type="Gene3D" id="2.40.10.500">
    <property type="match status" value="1"/>
</dbReference>
<feature type="transmembrane region" description="Helical" evidence="7">
    <location>
        <begin position="543"/>
        <end position="563"/>
    </location>
</feature>
<feature type="transmembrane region" description="Helical" evidence="7">
    <location>
        <begin position="643"/>
        <end position="664"/>
    </location>
</feature>
<protein>
    <submittedName>
        <fullName evidence="11">Nuclease PIN</fullName>
    </submittedName>
</protein>
<name>A0A4Q9DDV7_9BACL</name>
<dbReference type="Gene3D" id="1.25.40.10">
    <property type="entry name" value="Tetratricopeptide repeat domain"/>
    <property type="match status" value="1"/>
</dbReference>
<dbReference type="InterPro" id="IPR006977">
    <property type="entry name" value="Yip1_dom"/>
</dbReference>
<dbReference type="RefSeq" id="WP_131018719.1">
    <property type="nucleotide sequence ID" value="NZ_SIRE01000043.1"/>
</dbReference>
<dbReference type="PROSITE" id="PS51125">
    <property type="entry name" value="NHL"/>
    <property type="match status" value="1"/>
</dbReference>
<feature type="domain" description="Yip1" evidence="9">
    <location>
        <begin position="524"/>
        <end position="692"/>
    </location>
</feature>
<feature type="transmembrane region" description="Helical" evidence="7">
    <location>
        <begin position="676"/>
        <end position="699"/>
    </location>
</feature>
<sequence>MFAGTIKGAVRRWLIVLLAAVAGSAVVPFGAEAAVPYSTNYKDAYERLTWTQSAYYPVEALGKDIYIADPKDPSKSVYSPLVKPKDIFVDDRDQMYVADTGNNRIVLFNEKGRFVKIIDVKESPLNKPEGVFVSPNGDIYAADTGNKRVVKLDANGKLLKEYKRPDSTYLPESFKYDPIKLVTDKRGFLYIATLGGYQGLLQLDPDGKFIGFFGANKTAFSVMDSFKRLIYTREMYMREMSKLPGSAVSVDIDDSGFIYTVTKDVERGQIKKLNIAGKDMLSAKSDFSTVDGQKSYGEFRFPSRDKLKPQLSDITVDQDGNVTAIDASMKYMNQYDASGNLLFFWSGESSAASSRLGVIKTPSAITSNSHSELLVLDEDQGLIQLLRLSEFGAIVHKANKLTQEGKYEESEAYWREAYRLNAYYAPALLGLAKAAYKKGDYAEAQKLFLDAGNQAGYSDAYWQLRLIWFQKHFGTLMNLLIGVALLVIVWKKLLARRLRPGRGKERNIPPKYRMLEQIKHVLVLIKHPLDGFIAIRYEGKGGFWSSLLLLVLATVSFGVMQAFTSFVFNPGAVLEVNIVSEIVKFLLLWCGWVVSNYLISAIYRGEGRLRDVAYSGAYAMFPFIVIGLPLTLISNVMTLSEDAIFGFLKTGMYVWIALLVFWKVQAMQNYSIRETAANIAMSLLTMMMLGALIFITFGLSSEMKDFFYSVYQEVIVR</sequence>
<comment type="subcellular location">
    <subcellularLocation>
        <location evidence="1">Membrane</location>
        <topology evidence="1">Multi-pass membrane protein</topology>
    </subcellularLocation>
</comment>
<accession>A0A4Q9DDV7</accession>
<evidence type="ECO:0000313" key="11">
    <source>
        <dbReference type="EMBL" id="TBL68576.1"/>
    </source>
</evidence>
<keyword evidence="3" id="KW-0677">Repeat</keyword>
<feature type="domain" description="SMP-30/Gluconolactonase/LRE-like region" evidence="10">
    <location>
        <begin position="90"/>
        <end position="165"/>
    </location>
</feature>
<dbReference type="OrthoDB" id="9799230at2"/>
<reference evidence="11 12" key="1">
    <citation type="submission" date="2019-02" db="EMBL/GenBank/DDBJ databases">
        <title>Paenibacillus sp. nov., isolated from surface-sterilized tissue of Thalictrum simplex L.</title>
        <authorList>
            <person name="Tuo L."/>
        </authorList>
    </citation>
    <scope>NUCLEOTIDE SEQUENCE [LARGE SCALE GENOMIC DNA]</scope>
    <source>
        <strain evidence="11 12">N2SHLJ1</strain>
    </source>
</reference>
<dbReference type="Proteomes" id="UP000293142">
    <property type="component" value="Unassembled WGS sequence"/>
</dbReference>
<dbReference type="GO" id="GO:0008270">
    <property type="term" value="F:zinc ion binding"/>
    <property type="evidence" value="ECO:0007669"/>
    <property type="project" value="UniProtKB-KW"/>
</dbReference>
<feature type="transmembrane region" description="Helical" evidence="7">
    <location>
        <begin position="583"/>
        <end position="603"/>
    </location>
</feature>
<dbReference type="PANTHER" id="PTHR24104">
    <property type="entry name" value="E3 UBIQUITIN-PROTEIN LIGASE NHLRC1-RELATED"/>
    <property type="match status" value="1"/>
</dbReference>
<evidence type="ECO:0000259" key="9">
    <source>
        <dbReference type="Pfam" id="PF04893"/>
    </source>
</evidence>
<evidence type="ECO:0000256" key="1">
    <source>
        <dbReference type="ARBA" id="ARBA00004141"/>
    </source>
</evidence>
<dbReference type="AlphaFoldDB" id="A0A4Q9DDV7"/>
<dbReference type="Pfam" id="PF04893">
    <property type="entry name" value="Yip1"/>
    <property type="match status" value="1"/>
</dbReference>
<dbReference type="InterPro" id="IPR013658">
    <property type="entry name" value="SGL"/>
</dbReference>
<dbReference type="Pfam" id="PF08450">
    <property type="entry name" value="SGL"/>
    <property type="match status" value="1"/>
</dbReference>
<evidence type="ECO:0000256" key="6">
    <source>
        <dbReference type="PROSITE-ProRule" id="PRU00504"/>
    </source>
</evidence>
<evidence type="ECO:0000313" key="12">
    <source>
        <dbReference type="Proteomes" id="UP000293142"/>
    </source>
</evidence>
<evidence type="ECO:0000256" key="4">
    <source>
        <dbReference type="ARBA" id="ARBA00022989"/>
    </source>
</evidence>
<organism evidence="11 12">
    <name type="scientific">Paenibacillus thalictri</name>
    <dbReference type="NCBI Taxonomy" id="2527873"/>
    <lineage>
        <taxon>Bacteria</taxon>
        <taxon>Bacillati</taxon>
        <taxon>Bacillota</taxon>
        <taxon>Bacilli</taxon>
        <taxon>Bacillales</taxon>
        <taxon>Paenibacillaceae</taxon>
        <taxon>Paenibacillus</taxon>
    </lineage>
</organism>
<keyword evidence="2 7" id="KW-0812">Transmembrane</keyword>
<keyword evidence="4 7" id="KW-1133">Transmembrane helix</keyword>
<feature type="transmembrane region" description="Helical" evidence="7">
    <location>
        <begin position="615"/>
        <end position="637"/>
    </location>
</feature>
<feature type="signal peptide" evidence="8">
    <location>
        <begin position="1"/>
        <end position="33"/>
    </location>
</feature>
<feature type="transmembrane region" description="Helical" evidence="7">
    <location>
        <begin position="473"/>
        <end position="494"/>
    </location>
</feature>
<evidence type="ECO:0000256" key="8">
    <source>
        <dbReference type="SAM" id="SignalP"/>
    </source>
</evidence>
<evidence type="ECO:0000259" key="10">
    <source>
        <dbReference type="Pfam" id="PF08450"/>
    </source>
</evidence>
<dbReference type="InterPro" id="IPR011990">
    <property type="entry name" value="TPR-like_helical_dom_sf"/>
</dbReference>
<keyword evidence="5 7" id="KW-0472">Membrane</keyword>
<dbReference type="CDD" id="cd05819">
    <property type="entry name" value="NHL"/>
    <property type="match status" value="1"/>
</dbReference>
<evidence type="ECO:0000256" key="5">
    <source>
        <dbReference type="ARBA" id="ARBA00023136"/>
    </source>
</evidence>
<comment type="caution">
    <text evidence="11">The sequence shown here is derived from an EMBL/GenBank/DDBJ whole genome shotgun (WGS) entry which is preliminary data.</text>
</comment>
<dbReference type="InterPro" id="IPR001258">
    <property type="entry name" value="NHL_repeat"/>
</dbReference>
<dbReference type="Gene3D" id="2.120.10.30">
    <property type="entry name" value="TolB, C-terminal domain"/>
    <property type="match status" value="1"/>
</dbReference>
<evidence type="ECO:0000256" key="7">
    <source>
        <dbReference type="SAM" id="Phobius"/>
    </source>
</evidence>
<proteinExistence type="predicted"/>
<gene>
    <name evidence="11" type="ORF">EYB31_37450</name>
</gene>
<dbReference type="SUPFAM" id="SSF101898">
    <property type="entry name" value="NHL repeat"/>
    <property type="match status" value="1"/>
</dbReference>
<dbReference type="SUPFAM" id="SSF48452">
    <property type="entry name" value="TPR-like"/>
    <property type="match status" value="1"/>
</dbReference>
<feature type="chain" id="PRO_5020807385" evidence="8">
    <location>
        <begin position="34"/>
        <end position="717"/>
    </location>
</feature>
<keyword evidence="8" id="KW-0732">Signal</keyword>
<evidence type="ECO:0000256" key="3">
    <source>
        <dbReference type="ARBA" id="ARBA00022737"/>
    </source>
</evidence>
<keyword evidence="12" id="KW-1185">Reference proteome</keyword>
<dbReference type="InterPro" id="IPR011042">
    <property type="entry name" value="6-blade_b-propeller_TolB-like"/>
</dbReference>
<dbReference type="GO" id="GO:0016020">
    <property type="term" value="C:membrane"/>
    <property type="evidence" value="ECO:0007669"/>
    <property type="project" value="UniProtKB-SubCell"/>
</dbReference>
<dbReference type="PANTHER" id="PTHR24104:SF25">
    <property type="entry name" value="PROTEIN LIN-41"/>
    <property type="match status" value="1"/>
</dbReference>
<evidence type="ECO:0000256" key="2">
    <source>
        <dbReference type="ARBA" id="ARBA00022692"/>
    </source>
</evidence>
<dbReference type="EMBL" id="SIRE01000043">
    <property type="protein sequence ID" value="TBL68576.1"/>
    <property type="molecule type" value="Genomic_DNA"/>
</dbReference>
<feature type="repeat" description="NHL" evidence="6">
    <location>
        <begin position="112"/>
        <end position="155"/>
    </location>
</feature>
<dbReference type="InterPro" id="IPR050952">
    <property type="entry name" value="TRIM-NHL_E3_ligases"/>
</dbReference>
<dbReference type="Pfam" id="PF14559">
    <property type="entry name" value="TPR_19"/>
    <property type="match status" value="1"/>
</dbReference>